<comment type="caution">
    <text evidence="2">The sequence shown here is derived from an EMBL/GenBank/DDBJ whole genome shotgun (WGS) entry which is preliminary data.</text>
</comment>
<dbReference type="EMBL" id="BAAALT010000003">
    <property type="protein sequence ID" value="GAA1784248.1"/>
    <property type="molecule type" value="Genomic_DNA"/>
</dbReference>
<sequence length="350" mass="36963">MINEDEVRKTFEKLSEVEKLELREAVAKDAGDLAGTLTKLGFELTHHPGHDDVAGGVGTGAQLTTLIISMVREHQAKAKANKAEQPQKAAKRLFRLRRKARTRFLWVGGLLILAGWYLPAYVAIYHPPDLSKSGLVAKQGYVTINGHRFDYFFQAFNEFYIGSYNGPYLLDHPTVHAVAGASKLVLGTGIALVVLAMLIRMFDAHSSSAGIRAVARGLAGLPSILLLPLVGVVLLNMRSVLADDAATNALKQAFIASVGGGARAVSAARDVAIHLSIGFAVVLLGLAVAAVGAVTGQKSDGLIQQLQADAHAAQAGGVVAALRVLTTIAKIAIVVGLLAAFVYIARHTLS</sequence>
<evidence type="ECO:0000313" key="2">
    <source>
        <dbReference type="EMBL" id="GAA1784248.1"/>
    </source>
</evidence>
<reference evidence="3" key="1">
    <citation type="journal article" date="2019" name="Int. J. Syst. Evol. Microbiol.">
        <title>The Global Catalogue of Microorganisms (GCM) 10K type strain sequencing project: providing services to taxonomists for standard genome sequencing and annotation.</title>
        <authorList>
            <consortium name="The Broad Institute Genomics Platform"/>
            <consortium name="The Broad Institute Genome Sequencing Center for Infectious Disease"/>
            <person name="Wu L."/>
            <person name="Ma J."/>
        </authorList>
    </citation>
    <scope>NUCLEOTIDE SEQUENCE [LARGE SCALE GENOMIC DNA]</scope>
    <source>
        <strain evidence="3">JCM 13250</strain>
    </source>
</reference>
<keyword evidence="1" id="KW-1133">Transmembrane helix</keyword>
<organism evidence="2 3">
    <name type="scientific">Luedemannella flava</name>
    <dbReference type="NCBI Taxonomy" id="349316"/>
    <lineage>
        <taxon>Bacteria</taxon>
        <taxon>Bacillati</taxon>
        <taxon>Actinomycetota</taxon>
        <taxon>Actinomycetes</taxon>
        <taxon>Micromonosporales</taxon>
        <taxon>Micromonosporaceae</taxon>
        <taxon>Luedemannella</taxon>
    </lineage>
</organism>
<evidence type="ECO:0000313" key="3">
    <source>
        <dbReference type="Proteomes" id="UP001500218"/>
    </source>
</evidence>
<gene>
    <name evidence="2" type="ORF">GCM10009682_03040</name>
</gene>
<keyword evidence="1" id="KW-0472">Membrane</keyword>
<feature type="transmembrane region" description="Helical" evidence="1">
    <location>
        <begin position="104"/>
        <end position="124"/>
    </location>
</feature>
<proteinExistence type="predicted"/>
<dbReference type="Proteomes" id="UP001500218">
    <property type="component" value="Unassembled WGS sequence"/>
</dbReference>
<feature type="transmembrane region" description="Helical" evidence="1">
    <location>
        <begin position="184"/>
        <end position="202"/>
    </location>
</feature>
<accession>A0ABP4XLS7</accession>
<feature type="transmembrane region" description="Helical" evidence="1">
    <location>
        <begin position="315"/>
        <end position="344"/>
    </location>
</feature>
<feature type="transmembrane region" description="Helical" evidence="1">
    <location>
        <begin position="214"/>
        <end position="235"/>
    </location>
</feature>
<feature type="transmembrane region" description="Helical" evidence="1">
    <location>
        <begin position="271"/>
        <end position="294"/>
    </location>
</feature>
<evidence type="ECO:0000256" key="1">
    <source>
        <dbReference type="SAM" id="Phobius"/>
    </source>
</evidence>
<keyword evidence="1" id="KW-0812">Transmembrane</keyword>
<protein>
    <submittedName>
        <fullName evidence="2">Uncharacterized protein</fullName>
    </submittedName>
</protein>
<keyword evidence="3" id="KW-1185">Reference proteome</keyword>
<dbReference type="RefSeq" id="WP_344125335.1">
    <property type="nucleotide sequence ID" value="NZ_BAAALT010000003.1"/>
</dbReference>
<name>A0ABP4XLS7_9ACTN</name>